<dbReference type="InterPro" id="IPR003439">
    <property type="entry name" value="ABC_transporter-like_ATP-bd"/>
</dbReference>
<dbReference type="PROSITE" id="PS00211">
    <property type="entry name" value="ABC_TRANSPORTER_1"/>
    <property type="match status" value="1"/>
</dbReference>
<evidence type="ECO:0000256" key="1">
    <source>
        <dbReference type="ARBA" id="ARBA00005417"/>
    </source>
</evidence>
<protein>
    <submittedName>
        <fullName evidence="8">Zinc transport system ATP-binding protein</fullName>
    </submittedName>
</protein>
<evidence type="ECO:0000259" key="7">
    <source>
        <dbReference type="PROSITE" id="PS50893"/>
    </source>
</evidence>
<dbReference type="InterPro" id="IPR003593">
    <property type="entry name" value="AAA+_ATPase"/>
</dbReference>
<feature type="domain" description="ABC transporter" evidence="7">
    <location>
        <begin position="11"/>
        <end position="238"/>
    </location>
</feature>
<dbReference type="GO" id="GO:0006829">
    <property type="term" value="P:zinc ion transport"/>
    <property type="evidence" value="ECO:0007669"/>
    <property type="project" value="UniProtKB-KW"/>
</dbReference>
<keyword evidence="5" id="KW-0864">Zinc transport</keyword>
<dbReference type="InterPro" id="IPR027417">
    <property type="entry name" value="P-loop_NTPase"/>
</dbReference>
<sequence>MTEMAPRGPAILFEDVSLTLGRTTILSDVSLRVQAGRIHGLIGPNGGGKSSLIRCLLGRAPHGGRIGIEWPAKAGIVGYVPQALDFDRGLPMTVMDFMAAIVTSRPAFLSPKASTKQVILGALAQVGMQDRAYRRMGALSGGERQRVMLAQALMPAPDLVVLDEPMAALDREGAAVFEQVILDLRRKGVTIFWVEHDLDAVRRLADEVTGLSRTVLFGGSPDHVLTSEQVLNLFSHRAGALS</sequence>
<evidence type="ECO:0000256" key="2">
    <source>
        <dbReference type="ARBA" id="ARBA00022448"/>
    </source>
</evidence>
<keyword evidence="4 8" id="KW-0067">ATP-binding</keyword>
<evidence type="ECO:0000256" key="4">
    <source>
        <dbReference type="ARBA" id="ARBA00022840"/>
    </source>
</evidence>
<keyword evidence="5" id="KW-0862">Zinc</keyword>
<keyword evidence="6" id="KW-0406">Ion transport</keyword>
<organism evidence="8 9">
    <name type="scientific">Neorhizobium alkalisoli</name>
    <dbReference type="NCBI Taxonomy" id="528178"/>
    <lineage>
        <taxon>Bacteria</taxon>
        <taxon>Pseudomonadati</taxon>
        <taxon>Pseudomonadota</taxon>
        <taxon>Alphaproteobacteria</taxon>
        <taxon>Hyphomicrobiales</taxon>
        <taxon>Rhizobiaceae</taxon>
        <taxon>Rhizobium/Agrobacterium group</taxon>
        <taxon>Neorhizobium</taxon>
    </lineage>
</organism>
<dbReference type="Gene3D" id="3.40.50.300">
    <property type="entry name" value="P-loop containing nucleotide triphosphate hydrolases"/>
    <property type="match status" value="1"/>
</dbReference>
<evidence type="ECO:0000256" key="3">
    <source>
        <dbReference type="ARBA" id="ARBA00022741"/>
    </source>
</evidence>
<evidence type="ECO:0000313" key="8">
    <source>
        <dbReference type="EMBL" id="TWF46527.1"/>
    </source>
</evidence>
<dbReference type="InterPro" id="IPR050153">
    <property type="entry name" value="Metal_Ion_Import_ABC"/>
</dbReference>
<dbReference type="Pfam" id="PF00005">
    <property type="entry name" value="ABC_tran"/>
    <property type="match status" value="1"/>
</dbReference>
<comment type="similarity">
    <text evidence="1">Belongs to the ABC transporter superfamily.</text>
</comment>
<dbReference type="InterPro" id="IPR017871">
    <property type="entry name" value="ABC_transporter-like_CS"/>
</dbReference>
<dbReference type="SMART" id="SM00382">
    <property type="entry name" value="AAA"/>
    <property type="match status" value="1"/>
</dbReference>
<dbReference type="OrthoDB" id="9806726at2"/>
<dbReference type="Proteomes" id="UP000320653">
    <property type="component" value="Unassembled WGS sequence"/>
</dbReference>
<dbReference type="EMBL" id="VIWP01000014">
    <property type="protein sequence ID" value="TWF46527.1"/>
    <property type="molecule type" value="Genomic_DNA"/>
</dbReference>
<evidence type="ECO:0000256" key="5">
    <source>
        <dbReference type="ARBA" id="ARBA00022906"/>
    </source>
</evidence>
<proteinExistence type="inferred from homology"/>
<dbReference type="PROSITE" id="PS50893">
    <property type="entry name" value="ABC_TRANSPORTER_2"/>
    <property type="match status" value="1"/>
</dbReference>
<dbReference type="GO" id="GO:0005524">
    <property type="term" value="F:ATP binding"/>
    <property type="evidence" value="ECO:0007669"/>
    <property type="project" value="UniProtKB-KW"/>
</dbReference>
<evidence type="ECO:0000256" key="6">
    <source>
        <dbReference type="ARBA" id="ARBA00023065"/>
    </source>
</evidence>
<dbReference type="GO" id="GO:0016887">
    <property type="term" value="F:ATP hydrolysis activity"/>
    <property type="evidence" value="ECO:0007669"/>
    <property type="project" value="InterPro"/>
</dbReference>
<keyword evidence="2" id="KW-0813">Transport</keyword>
<accession>A0A561Q870</accession>
<dbReference type="PANTHER" id="PTHR42734">
    <property type="entry name" value="METAL TRANSPORT SYSTEM ATP-BINDING PROTEIN TM_0124-RELATED"/>
    <property type="match status" value="1"/>
</dbReference>
<dbReference type="SUPFAM" id="SSF52540">
    <property type="entry name" value="P-loop containing nucleoside triphosphate hydrolases"/>
    <property type="match status" value="1"/>
</dbReference>
<comment type="caution">
    <text evidence="8">The sequence shown here is derived from an EMBL/GenBank/DDBJ whole genome shotgun (WGS) entry which is preliminary data.</text>
</comment>
<keyword evidence="9" id="KW-1185">Reference proteome</keyword>
<name>A0A561Q870_9HYPH</name>
<reference evidence="8 9" key="1">
    <citation type="submission" date="2019-06" db="EMBL/GenBank/DDBJ databases">
        <title>Sorghum-associated microbial communities from plants grown in Nebraska, USA.</title>
        <authorList>
            <person name="Schachtman D."/>
        </authorList>
    </citation>
    <scope>NUCLEOTIDE SEQUENCE [LARGE SCALE GENOMIC DNA]</scope>
    <source>
        <strain evidence="8 9">1225</strain>
    </source>
</reference>
<evidence type="ECO:0000313" key="9">
    <source>
        <dbReference type="Proteomes" id="UP000320653"/>
    </source>
</evidence>
<dbReference type="RefSeq" id="WP_145643208.1">
    <property type="nucleotide sequence ID" value="NZ_VIWP01000014.1"/>
</dbReference>
<dbReference type="PANTHER" id="PTHR42734:SF7">
    <property type="entry name" value="ATP-BINDING COMPONENT OF ABC TRANSPORTER-RELATED"/>
    <property type="match status" value="1"/>
</dbReference>
<keyword evidence="3" id="KW-0547">Nucleotide-binding</keyword>
<gene>
    <name evidence="8" type="ORF">FHW37_11496</name>
</gene>
<dbReference type="AlphaFoldDB" id="A0A561Q870"/>